<dbReference type="Proteomes" id="UP001240171">
    <property type="component" value="Unassembled WGS sequence"/>
</dbReference>
<proteinExistence type="predicted"/>
<keyword evidence="8" id="KW-0808">Transferase</keyword>
<feature type="transmembrane region" description="Helical" evidence="7">
    <location>
        <begin position="183"/>
        <end position="204"/>
    </location>
</feature>
<reference evidence="8 9" key="1">
    <citation type="submission" date="2023-07" db="EMBL/GenBank/DDBJ databases">
        <title>Paenibacillus sp. JX-17 nov. isolated from soil.</title>
        <authorList>
            <person name="Wan Y."/>
            <person name="Liu B."/>
        </authorList>
    </citation>
    <scope>NUCLEOTIDE SEQUENCE [LARGE SCALE GENOMIC DNA]</scope>
    <source>
        <strain evidence="8 9">JX-17</strain>
    </source>
</reference>
<dbReference type="PROSITE" id="PS00428">
    <property type="entry name" value="FTSW_RODA_SPOVE"/>
    <property type="match status" value="1"/>
</dbReference>
<dbReference type="InterPro" id="IPR018365">
    <property type="entry name" value="Cell_cycle_FtsW-rel_CS"/>
</dbReference>
<evidence type="ECO:0000256" key="6">
    <source>
        <dbReference type="SAM" id="MobiDB-lite"/>
    </source>
</evidence>
<feature type="transmembrane region" description="Helical" evidence="7">
    <location>
        <begin position="41"/>
        <end position="59"/>
    </location>
</feature>
<feature type="transmembrane region" description="Helical" evidence="7">
    <location>
        <begin position="352"/>
        <end position="373"/>
    </location>
</feature>
<evidence type="ECO:0000256" key="2">
    <source>
        <dbReference type="ARBA" id="ARBA00022692"/>
    </source>
</evidence>
<feature type="transmembrane region" description="Helical" evidence="7">
    <location>
        <begin position="159"/>
        <end position="176"/>
    </location>
</feature>
<comment type="subcellular location">
    <subcellularLocation>
        <location evidence="1">Membrane</location>
        <topology evidence="1">Multi-pass membrane protein</topology>
    </subcellularLocation>
</comment>
<keyword evidence="3" id="KW-0133">Cell shape</keyword>
<dbReference type="RefSeq" id="WP_305023689.1">
    <property type="nucleotide sequence ID" value="NZ_JAUQTB010000003.1"/>
</dbReference>
<dbReference type="EMBL" id="JAUQTB010000003">
    <property type="protein sequence ID" value="MDO7906506.1"/>
    <property type="molecule type" value="Genomic_DNA"/>
</dbReference>
<evidence type="ECO:0000256" key="5">
    <source>
        <dbReference type="ARBA" id="ARBA00023136"/>
    </source>
</evidence>
<evidence type="ECO:0000256" key="1">
    <source>
        <dbReference type="ARBA" id="ARBA00004141"/>
    </source>
</evidence>
<keyword evidence="5 7" id="KW-0472">Membrane</keyword>
<dbReference type="PANTHER" id="PTHR30474:SF1">
    <property type="entry name" value="PEPTIDOGLYCAN GLYCOSYLTRANSFERASE MRDB"/>
    <property type="match status" value="1"/>
</dbReference>
<evidence type="ECO:0000256" key="4">
    <source>
        <dbReference type="ARBA" id="ARBA00022989"/>
    </source>
</evidence>
<keyword evidence="4 7" id="KW-1133">Transmembrane helix</keyword>
<accession>A0ABT9CFP8</accession>
<evidence type="ECO:0000256" key="7">
    <source>
        <dbReference type="SAM" id="Phobius"/>
    </source>
</evidence>
<name>A0ABT9CFP8_9BACL</name>
<dbReference type="InterPro" id="IPR001182">
    <property type="entry name" value="FtsW/RodA"/>
</dbReference>
<evidence type="ECO:0000313" key="8">
    <source>
        <dbReference type="EMBL" id="MDO7906506.1"/>
    </source>
</evidence>
<feature type="transmembrane region" description="Helical" evidence="7">
    <location>
        <begin position="319"/>
        <end position="340"/>
    </location>
</feature>
<feature type="transmembrane region" description="Helical" evidence="7">
    <location>
        <begin position="286"/>
        <end position="307"/>
    </location>
</feature>
<feature type="transmembrane region" description="Helical" evidence="7">
    <location>
        <begin position="71"/>
        <end position="88"/>
    </location>
</feature>
<keyword evidence="2 7" id="KW-0812">Transmembrane</keyword>
<dbReference type="Pfam" id="PF01098">
    <property type="entry name" value="FTSW_RODA_SPOVE"/>
    <property type="match status" value="1"/>
</dbReference>
<comment type="caution">
    <text evidence="8">The sequence shown here is derived from an EMBL/GenBank/DDBJ whole genome shotgun (WGS) entry which is preliminary data.</text>
</comment>
<feature type="transmembrane region" description="Helical" evidence="7">
    <location>
        <begin position="135"/>
        <end position="153"/>
    </location>
</feature>
<protein>
    <submittedName>
        <fullName evidence="8">FtsW/RodA/SpoVE family cell cycle protein</fullName>
        <ecNumber evidence="8">2.4.1.129</ecNumber>
    </submittedName>
</protein>
<evidence type="ECO:0000313" key="9">
    <source>
        <dbReference type="Proteomes" id="UP001240171"/>
    </source>
</evidence>
<dbReference type="GO" id="GO:0016757">
    <property type="term" value="F:glycosyltransferase activity"/>
    <property type="evidence" value="ECO:0007669"/>
    <property type="project" value="UniProtKB-KW"/>
</dbReference>
<keyword evidence="8" id="KW-0328">Glycosyltransferase</keyword>
<evidence type="ECO:0000256" key="3">
    <source>
        <dbReference type="ARBA" id="ARBA00022960"/>
    </source>
</evidence>
<sequence>MFQKLKKMDGAIIFILILLMGISVAATYSAGRAWEGHGGDYLKMIVYYALGFVAILGICMLDYRLFVKYSLYIYGAGVLLLILTIFLGQDLNNASGWIKIGGLSIQPAELFKLILVLFLAYVLLRKNKVKDQLLFWRDVVPIMMITFLPFVVVIAQNDLGNALAYIVIMFGMLWIGNIRFVHALIGVIIIVGVAIGGIFSYIHFHDEVKHFLVDTLKKPHLVNRFDPWLMPEEASRDAKYQTENAKLAIASGGMSGKGFLKGTSVQSKRVPYTYADSIFSVIAEEFGFVGASVLLLLYFILIHRMILIALECRERAGPYIIVGVVAMLLYQIFENIGAFIGLVPLTGITLPFISYGGTSLLINMMSIGVVLSIKIHGQELEDEFPQPAQNRSKAGLRSRAAKPS</sequence>
<feature type="transmembrane region" description="Helical" evidence="7">
    <location>
        <begin position="100"/>
        <end position="123"/>
    </location>
</feature>
<keyword evidence="9" id="KW-1185">Reference proteome</keyword>
<gene>
    <name evidence="8" type="ORF">Q5741_08750</name>
</gene>
<feature type="compositionally biased region" description="Basic residues" evidence="6">
    <location>
        <begin position="394"/>
        <end position="404"/>
    </location>
</feature>
<dbReference type="PANTHER" id="PTHR30474">
    <property type="entry name" value="CELL CYCLE PROTEIN"/>
    <property type="match status" value="1"/>
</dbReference>
<dbReference type="EC" id="2.4.1.129" evidence="8"/>
<organism evidence="8 9">
    <name type="scientific">Paenibacillus lacisoli</name>
    <dbReference type="NCBI Taxonomy" id="3064525"/>
    <lineage>
        <taxon>Bacteria</taxon>
        <taxon>Bacillati</taxon>
        <taxon>Bacillota</taxon>
        <taxon>Bacilli</taxon>
        <taxon>Bacillales</taxon>
        <taxon>Paenibacillaceae</taxon>
        <taxon>Paenibacillus</taxon>
    </lineage>
</organism>
<feature type="region of interest" description="Disordered" evidence="6">
    <location>
        <begin position="385"/>
        <end position="404"/>
    </location>
</feature>